<dbReference type="Proteomes" id="UP000051802">
    <property type="component" value="Unassembled WGS sequence"/>
</dbReference>
<evidence type="ECO:0000256" key="1">
    <source>
        <dbReference type="SAM" id="Phobius"/>
    </source>
</evidence>
<comment type="caution">
    <text evidence="2">The sequence shown here is derived from an EMBL/GenBank/DDBJ whole genome shotgun (WGS) entry which is preliminary data.</text>
</comment>
<gene>
    <name evidence="2" type="ORF">ARC20_08575</name>
</gene>
<name>A0A0R0AIG4_9GAMM</name>
<dbReference type="EMBL" id="LLXU01000069">
    <property type="protein sequence ID" value="KRG44185.1"/>
    <property type="molecule type" value="Genomic_DNA"/>
</dbReference>
<reference evidence="2 3" key="1">
    <citation type="submission" date="2015-10" db="EMBL/GenBank/DDBJ databases">
        <title>Genome sequencing and analysis of members of genus Stenotrophomonas.</title>
        <authorList>
            <person name="Patil P.P."/>
            <person name="Midha S."/>
            <person name="Patil P.B."/>
        </authorList>
    </citation>
    <scope>NUCLEOTIDE SEQUENCE [LARGE SCALE GENOMIC DNA]</scope>
    <source>
        <strain evidence="2 3">JCM 16536</strain>
    </source>
</reference>
<sequence>MESTRPFPLRAWWSARPRWLRRTLSTLAGVYVAYLLLANLFLNTPLGPWAANRKPEKFTARWGSALSWWPGYVKAWDVHLQGHVMHTRWEVRAGRAQGHVALLPLFHREVRVPVVVADEVSGGAHRDPGAPILPPTFDPKAKPGWVLRFDRIVSDSVREGYFGNLRLQGQGRAEMGFSKQMRGGAMALTPSQAHFTAATLRQGEQVLLHDARIDGDFSLDAHRRDQAAGIDKLLKLDARLRLQGRTAALSLQRDDQGRPVLRPAPGQGDADIDLHWIRGELAPGGRLAWRAPLVGTRLDGQPLQGEARMDVRVDQDIVVHALMPEQPGANLKLDADLRVQGRKVPLHDFTTLVPRANGHVLMQWRFPSLGWITAMFPQAQWLQLRGEGQVDADVQVRAGQLAPGSQVSVPEASASVEVMGHHIDGQAVAHLRVDGEAGALVPTLDLRMQRFQIADEARHPFVEGENLQLDLRAGAGERTVAGLKQTAAAHLVFRDARVPDLRAYNRFLPEGQLRFEGGNGTLSGDVQVAPGGTISEGRLRVAARGARLHAAGIALRTDLDADLHLRQADLRGQNFTLDASTVALRNTSFTGPDGEPHSGWWATVTLPRAHMDWTRPISLDANAQVKVRDLGFLLALYSQKRDFPKWVGKVVDAGQTQVSGRIFWHGDQLVLDRMQAGNDRFTVLARLRLRGGQRDGDLFANWGVLSAALETDGGKRDWHLIRARQWYDAQPALLR</sequence>
<protein>
    <submittedName>
        <fullName evidence="2">Uncharacterized protein</fullName>
    </submittedName>
</protein>
<dbReference type="OrthoDB" id="6126320at2"/>
<evidence type="ECO:0000313" key="3">
    <source>
        <dbReference type="Proteomes" id="UP000051802"/>
    </source>
</evidence>
<keyword evidence="1" id="KW-0812">Transmembrane</keyword>
<dbReference type="RefSeq" id="WP_057646182.1">
    <property type="nucleotide sequence ID" value="NZ_LLXU01000069.1"/>
</dbReference>
<keyword evidence="3" id="KW-1185">Reference proteome</keyword>
<keyword evidence="1" id="KW-1133">Transmembrane helix</keyword>
<dbReference type="AlphaFoldDB" id="A0A0R0AIG4"/>
<dbReference type="STRING" id="676599.ARC20_08575"/>
<accession>A0A0R0AIG4</accession>
<feature type="transmembrane region" description="Helical" evidence="1">
    <location>
        <begin position="24"/>
        <end position="42"/>
    </location>
</feature>
<keyword evidence="1" id="KW-0472">Membrane</keyword>
<evidence type="ECO:0000313" key="2">
    <source>
        <dbReference type="EMBL" id="KRG44185.1"/>
    </source>
</evidence>
<proteinExistence type="predicted"/>
<organism evidence="2 3">
    <name type="scientific">Stenotrophomonas panacihumi</name>
    <dbReference type="NCBI Taxonomy" id="676599"/>
    <lineage>
        <taxon>Bacteria</taxon>
        <taxon>Pseudomonadati</taxon>
        <taxon>Pseudomonadota</taxon>
        <taxon>Gammaproteobacteria</taxon>
        <taxon>Lysobacterales</taxon>
        <taxon>Lysobacteraceae</taxon>
        <taxon>Stenotrophomonas</taxon>
    </lineage>
</organism>